<evidence type="ECO:0000313" key="2">
    <source>
        <dbReference type="Proteomes" id="UP000612585"/>
    </source>
</evidence>
<sequence>MMSRRRRFAVTWRGPLGVARVLRQPPLPAGQLRAMVLAHLRAHPGLDFSPAEVARVLGRPGSRGAIINICKQLVRDGLAVRTQDRPQRFRAAI</sequence>
<keyword evidence="2" id="KW-1185">Reference proteome</keyword>
<comment type="caution">
    <text evidence="1">The sequence shown here is derived from an EMBL/GenBank/DDBJ whole genome shotgun (WGS) entry which is preliminary data.</text>
</comment>
<protein>
    <submittedName>
        <fullName evidence="1">Uncharacterized protein</fullName>
    </submittedName>
</protein>
<dbReference type="RefSeq" id="WP_204009179.1">
    <property type="nucleotide sequence ID" value="NZ_BOPG01000088.1"/>
</dbReference>
<evidence type="ECO:0000313" key="1">
    <source>
        <dbReference type="EMBL" id="GIJ63124.1"/>
    </source>
</evidence>
<dbReference type="InterPro" id="IPR036390">
    <property type="entry name" value="WH_DNA-bd_sf"/>
</dbReference>
<dbReference type="InterPro" id="IPR036388">
    <property type="entry name" value="WH-like_DNA-bd_sf"/>
</dbReference>
<organism evidence="1 2">
    <name type="scientific">Virgisporangium aurantiacum</name>
    <dbReference type="NCBI Taxonomy" id="175570"/>
    <lineage>
        <taxon>Bacteria</taxon>
        <taxon>Bacillati</taxon>
        <taxon>Actinomycetota</taxon>
        <taxon>Actinomycetes</taxon>
        <taxon>Micromonosporales</taxon>
        <taxon>Micromonosporaceae</taxon>
        <taxon>Virgisporangium</taxon>
    </lineage>
</organism>
<accession>A0A8J3ZFD0</accession>
<gene>
    <name evidence="1" type="ORF">Vau01_106400</name>
</gene>
<dbReference type="SUPFAM" id="SSF46785">
    <property type="entry name" value="Winged helix' DNA-binding domain"/>
    <property type="match status" value="1"/>
</dbReference>
<dbReference type="Proteomes" id="UP000612585">
    <property type="component" value="Unassembled WGS sequence"/>
</dbReference>
<dbReference type="EMBL" id="BOPG01000088">
    <property type="protein sequence ID" value="GIJ63124.1"/>
    <property type="molecule type" value="Genomic_DNA"/>
</dbReference>
<dbReference type="Gene3D" id="1.10.10.10">
    <property type="entry name" value="Winged helix-like DNA-binding domain superfamily/Winged helix DNA-binding domain"/>
    <property type="match status" value="1"/>
</dbReference>
<reference evidence="1" key="1">
    <citation type="submission" date="2021-01" db="EMBL/GenBank/DDBJ databases">
        <title>Whole genome shotgun sequence of Virgisporangium aurantiacum NBRC 16421.</title>
        <authorList>
            <person name="Komaki H."/>
            <person name="Tamura T."/>
        </authorList>
    </citation>
    <scope>NUCLEOTIDE SEQUENCE</scope>
    <source>
        <strain evidence="1">NBRC 16421</strain>
    </source>
</reference>
<proteinExistence type="predicted"/>
<dbReference type="AlphaFoldDB" id="A0A8J3ZFD0"/>
<name>A0A8J3ZFD0_9ACTN</name>